<dbReference type="EMBL" id="JZYN01000032">
    <property type="protein sequence ID" value="KJM63755.1"/>
    <property type="molecule type" value="Genomic_DNA"/>
</dbReference>
<dbReference type="RefSeq" id="WP_045346997.1">
    <property type="nucleotide sequence ID" value="NZ_JZYN01000032.1"/>
</dbReference>
<organism evidence="1 2">
    <name type="scientific">Enterobacter hormaechei subsp. xiangfangensis</name>
    <dbReference type="NCBI Taxonomy" id="1296536"/>
    <lineage>
        <taxon>Bacteria</taxon>
        <taxon>Pseudomonadati</taxon>
        <taxon>Pseudomonadota</taxon>
        <taxon>Gammaproteobacteria</taxon>
        <taxon>Enterobacterales</taxon>
        <taxon>Enterobacteriaceae</taxon>
        <taxon>Enterobacter</taxon>
        <taxon>Enterobacter cloacae complex</taxon>
    </lineage>
</organism>
<evidence type="ECO:0000313" key="2">
    <source>
        <dbReference type="Proteomes" id="UP000033679"/>
    </source>
</evidence>
<dbReference type="Proteomes" id="UP000033679">
    <property type="component" value="Unassembled WGS sequence"/>
</dbReference>
<name>A0A837F6H1_9ENTR</name>
<accession>A0A837F6H1</accession>
<dbReference type="AlphaFoldDB" id="A0A837F6H1"/>
<sequence length="72" mass="8030">MSKATALQPKFNVGDTVNYTDRQGRKQSGKVRHIEGKWTAFGSAYLIYTVQHPSYRNGQMHCGEDVIEGAAQ</sequence>
<reference evidence="1 2" key="1">
    <citation type="submission" date="2015-03" db="EMBL/GenBank/DDBJ databases">
        <authorList>
            <person name="McCorrison J."/>
            <person name="Sanka R."/>
            <person name="Adams M."/>
            <person name="Brinkac L."/>
            <person name="Nierman W."/>
            <person name="Sutton G."/>
            <person name="Nelson K."/>
            <person name="Kiedrowski L."/>
            <person name="Guerrero D."/>
            <person name="Bonomo R."/>
        </authorList>
    </citation>
    <scope>NUCLEOTIDE SEQUENCE [LARGE SCALE GENOMIC DNA]</scope>
    <source>
        <strain evidence="1 2">39373</strain>
    </source>
</reference>
<comment type="caution">
    <text evidence="1">The sequence shown here is derived from an EMBL/GenBank/DDBJ whole genome shotgun (WGS) entry which is preliminary data.</text>
</comment>
<proteinExistence type="predicted"/>
<evidence type="ECO:0000313" key="1">
    <source>
        <dbReference type="EMBL" id="KJM63755.1"/>
    </source>
</evidence>
<protein>
    <submittedName>
        <fullName evidence="1">Uncharacterized protein</fullName>
    </submittedName>
</protein>
<gene>
    <name evidence="1" type="ORF">SS59_21085</name>
</gene>